<feature type="compositionally biased region" description="Basic and acidic residues" evidence="1">
    <location>
        <begin position="477"/>
        <end position="510"/>
    </location>
</feature>
<dbReference type="RefSeq" id="WP_354556084.1">
    <property type="nucleotide sequence ID" value="NZ_JBEPMB010000002.1"/>
</dbReference>
<feature type="compositionally biased region" description="Low complexity" evidence="1">
    <location>
        <begin position="213"/>
        <end position="225"/>
    </location>
</feature>
<keyword evidence="3" id="KW-1185">Reference proteome</keyword>
<feature type="region of interest" description="Disordered" evidence="1">
    <location>
        <begin position="13"/>
        <end position="50"/>
    </location>
</feature>
<comment type="caution">
    <text evidence="2">The sequence shown here is derived from an EMBL/GenBank/DDBJ whole genome shotgun (WGS) entry which is preliminary data.</text>
</comment>
<dbReference type="Proteomes" id="UP001549047">
    <property type="component" value="Unassembled WGS sequence"/>
</dbReference>
<feature type="compositionally biased region" description="Low complexity" evidence="1">
    <location>
        <begin position="35"/>
        <end position="47"/>
    </location>
</feature>
<proteinExistence type="predicted"/>
<evidence type="ECO:0000256" key="1">
    <source>
        <dbReference type="SAM" id="MobiDB-lite"/>
    </source>
</evidence>
<organism evidence="2 3">
    <name type="scientific">Rhizobium aquaticum</name>
    <dbReference type="NCBI Taxonomy" id="1549636"/>
    <lineage>
        <taxon>Bacteria</taxon>
        <taxon>Pseudomonadati</taxon>
        <taxon>Pseudomonadota</taxon>
        <taxon>Alphaproteobacteria</taxon>
        <taxon>Hyphomicrobiales</taxon>
        <taxon>Rhizobiaceae</taxon>
        <taxon>Rhizobium/Agrobacterium group</taxon>
        <taxon>Rhizobium</taxon>
    </lineage>
</organism>
<gene>
    <name evidence="2" type="ORF">ABID16_001886</name>
</gene>
<reference evidence="2 3" key="1">
    <citation type="submission" date="2024-06" db="EMBL/GenBank/DDBJ databases">
        <title>Genomic Encyclopedia of Type Strains, Phase IV (KMG-IV): sequencing the most valuable type-strain genomes for metagenomic binning, comparative biology and taxonomic classification.</title>
        <authorList>
            <person name="Goeker M."/>
        </authorList>
    </citation>
    <scope>NUCLEOTIDE SEQUENCE [LARGE SCALE GENOMIC DNA]</scope>
    <source>
        <strain evidence="2 3">DSM 29780</strain>
    </source>
</reference>
<accession>A0ABV2IYI2</accession>
<protein>
    <submittedName>
        <fullName evidence="2">Uncharacterized protein</fullName>
    </submittedName>
</protein>
<evidence type="ECO:0000313" key="3">
    <source>
        <dbReference type="Proteomes" id="UP001549047"/>
    </source>
</evidence>
<name>A0ABV2IYI2_9HYPH</name>
<feature type="region of interest" description="Disordered" evidence="1">
    <location>
        <begin position="213"/>
        <end position="239"/>
    </location>
</feature>
<feature type="region of interest" description="Disordered" evidence="1">
    <location>
        <begin position="444"/>
        <end position="510"/>
    </location>
</feature>
<evidence type="ECO:0000313" key="2">
    <source>
        <dbReference type="EMBL" id="MET3613557.1"/>
    </source>
</evidence>
<sequence>MLPPVNASIAAQPITAPAIGQREARPDGPTAVGQTRSPTTTSIPTTSKQGAASETLASLHQLADLLASQQVDAEDILTRLAIDFATALGEAPLPEEAPRDFSNRLAALIRQLPAATLLAAQKASNLGTLNIQPQAFAAALADPASPAAARIVAMAEDPGAHGLQQVLKAAIESYEQNAAPVPTTPQPNTPAPNTIAAQKVAAVPAVPANAAAPAEAEATATGTAAPREHGRAAAPEAGGAVRQAAILPANPLRPETVAATAARPAEAAQQVKAQAAADLLQRVSAGREEGQPTMQVLRGFNVVVANVASRAADVLKSVAALALEAEATQVFAPAAVATSETARKPVTPAPALKPDLPVEPAPVIAGKAHEAARAMEGRVIPLFSRPVMAEDAETVDIDHLIRIAQQAAAKADPARLPELALAAQARLPEAVPFAQVPYPFVREEEEKRRRRGFGEPAGRDDEGEEMAGEDGQSLWHGDGEQAERREEPEIEERPFDAEEPLKRNPTDAERALHMYQRFGGF</sequence>
<dbReference type="EMBL" id="JBEPMB010000002">
    <property type="protein sequence ID" value="MET3613557.1"/>
    <property type="molecule type" value="Genomic_DNA"/>
</dbReference>